<accession>A0A562NLN2</accession>
<gene>
    <name evidence="1" type="ORF">IQ24_02862</name>
</gene>
<protein>
    <submittedName>
        <fullName evidence="1">Uncharacterized protein</fullName>
    </submittedName>
</protein>
<dbReference type="Proteomes" id="UP000316225">
    <property type="component" value="Unassembled WGS sequence"/>
</dbReference>
<evidence type="ECO:0000313" key="1">
    <source>
        <dbReference type="EMBL" id="TWI32980.1"/>
    </source>
</evidence>
<organism evidence="1 2">
    <name type="scientific">Paracoccus sulfuroxidans</name>
    <dbReference type="NCBI Taxonomy" id="384678"/>
    <lineage>
        <taxon>Bacteria</taxon>
        <taxon>Pseudomonadati</taxon>
        <taxon>Pseudomonadota</taxon>
        <taxon>Alphaproteobacteria</taxon>
        <taxon>Rhodobacterales</taxon>
        <taxon>Paracoccaceae</taxon>
        <taxon>Paracoccus</taxon>
    </lineage>
</organism>
<name>A0A562NLN2_9RHOB</name>
<comment type="caution">
    <text evidence="1">The sequence shown here is derived from an EMBL/GenBank/DDBJ whole genome shotgun (WGS) entry which is preliminary data.</text>
</comment>
<dbReference type="AlphaFoldDB" id="A0A562NLN2"/>
<evidence type="ECO:0000313" key="2">
    <source>
        <dbReference type="Proteomes" id="UP000316225"/>
    </source>
</evidence>
<proteinExistence type="predicted"/>
<reference evidence="1 2" key="1">
    <citation type="journal article" date="2015" name="Stand. Genomic Sci.">
        <title>Genomic Encyclopedia of Bacterial and Archaeal Type Strains, Phase III: the genomes of soil and plant-associated and newly described type strains.</title>
        <authorList>
            <person name="Whitman W.B."/>
            <person name="Woyke T."/>
            <person name="Klenk H.P."/>
            <person name="Zhou Y."/>
            <person name="Lilburn T.G."/>
            <person name="Beck B.J."/>
            <person name="De Vos P."/>
            <person name="Vandamme P."/>
            <person name="Eisen J.A."/>
            <person name="Garrity G."/>
            <person name="Hugenholtz P."/>
            <person name="Kyrpides N.C."/>
        </authorList>
    </citation>
    <scope>NUCLEOTIDE SEQUENCE [LARGE SCALE GENOMIC DNA]</scope>
    <source>
        <strain evidence="1 2">CGMCC 1.5364</strain>
    </source>
</reference>
<keyword evidence="2" id="KW-1185">Reference proteome</keyword>
<dbReference type="EMBL" id="VLKU01000008">
    <property type="protein sequence ID" value="TWI32980.1"/>
    <property type="molecule type" value="Genomic_DNA"/>
</dbReference>
<sequence>MARLSAGWHSLGGAAQVLDVSFGEIIERIRTGKLNWIGRYTKASSFASILVNVTTGKGGEISAEMFAQSQGVSFTEMLSFLRRRHSPAEIGQREKGRKDRISLSAAQVASFHENFISFCALGLAVKQGWVELRQQLENAGVAAVPGSPQIYRKTDVRHLLDNAVQLEAEFPMKYSL</sequence>